<sequence>MSCWPADIPKSWPVSEFMSHLEVLLRVVSVDITNKEGLKAVCTEIKPTLPPIGSIINGAMVLRDRIFADTSWSDFAEVLAQNTAGTCSLDELFGEDEALEFFIMLSSATLIVRTRGRSAYSAANHYMSSLVQNGRIRGLAGSVVTSGFLMGLGYILRWEVKHRSTIEKSL</sequence>
<keyword evidence="1" id="KW-0596">Phosphopantetheine</keyword>
<dbReference type="GO" id="GO:0044550">
    <property type="term" value="P:secondary metabolite biosynthetic process"/>
    <property type="evidence" value="ECO:0007669"/>
    <property type="project" value="TreeGrafter"/>
</dbReference>
<evidence type="ECO:0000256" key="1">
    <source>
        <dbReference type="ARBA" id="ARBA00022450"/>
    </source>
</evidence>
<protein>
    <recommendedName>
        <fullName evidence="5">Ketoreductase domain-containing protein</fullName>
    </recommendedName>
</protein>
<keyword evidence="7" id="KW-1185">Reference proteome</keyword>
<dbReference type="InterPro" id="IPR050091">
    <property type="entry name" value="PKS_NRPS_Biosynth_Enz"/>
</dbReference>
<dbReference type="EMBL" id="KB445643">
    <property type="protein sequence ID" value="EMD63988.1"/>
    <property type="molecule type" value="Genomic_DNA"/>
</dbReference>
<keyword evidence="4" id="KW-1133">Transmembrane helix</keyword>
<dbReference type="AlphaFoldDB" id="M2S9H2"/>
<gene>
    <name evidence="6" type="ORF">COCSADRAFT_26202</name>
</gene>
<accession>M2S9H2</accession>
<dbReference type="Proteomes" id="UP000016934">
    <property type="component" value="Unassembled WGS sequence"/>
</dbReference>
<keyword evidence="2" id="KW-0597">Phosphoprotein</keyword>
<dbReference type="SMART" id="SM00822">
    <property type="entry name" value="PKS_KR"/>
    <property type="match status" value="1"/>
</dbReference>
<dbReference type="HOGENOM" id="CLU_1570494_0_0_1"/>
<feature type="transmembrane region" description="Helical" evidence="4">
    <location>
        <begin position="136"/>
        <end position="156"/>
    </location>
</feature>
<organism evidence="6 7">
    <name type="scientific">Cochliobolus sativus (strain ND90Pr / ATCC 201652)</name>
    <name type="common">Common root rot and spot blotch fungus</name>
    <name type="synonym">Bipolaris sorokiniana</name>
    <dbReference type="NCBI Taxonomy" id="665912"/>
    <lineage>
        <taxon>Eukaryota</taxon>
        <taxon>Fungi</taxon>
        <taxon>Dikarya</taxon>
        <taxon>Ascomycota</taxon>
        <taxon>Pezizomycotina</taxon>
        <taxon>Dothideomycetes</taxon>
        <taxon>Pleosporomycetidae</taxon>
        <taxon>Pleosporales</taxon>
        <taxon>Pleosporineae</taxon>
        <taxon>Pleosporaceae</taxon>
        <taxon>Bipolaris</taxon>
    </lineage>
</organism>
<keyword evidence="3" id="KW-0808">Transferase</keyword>
<dbReference type="InterPro" id="IPR057326">
    <property type="entry name" value="KR_dom"/>
</dbReference>
<dbReference type="InterPro" id="IPR036291">
    <property type="entry name" value="NAD(P)-bd_dom_sf"/>
</dbReference>
<evidence type="ECO:0000256" key="3">
    <source>
        <dbReference type="ARBA" id="ARBA00022679"/>
    </source>
</evidence>
<evidence type="ECO:0000313" key="7">
    <source>
        <dbReference type="Proteomes" id="UP000016934"/>
    </source>
</evidence>
<dbReference type="PANTHER" id="PTHR43775">
    <property type="entry name" value="FATTY ACID SYNTHASE"/>
    <property type="match status" value="1"/>
</dbReference>
<dbReference type="RefSeq" id="XP_007699711.1">
    <property type="nucleotide sequence ID" value="XM_007701521.1"/>
</dbReference>
<dbReference type="InterPro" id="IPR013968">
    <property type="entry name" value="PKS_KR"/>
</dbReference>
<evidence type="ECO:0000256" key="4">
    <source>
        <dbReference type="SAM" id="Phobius"/>
    </source>
</evidence>
<dbReference type="STRING" id="665912.M2S9H2"/>
<evidence type="ECO:0000313" key="6">
    <source>
        <dbReference type="EMBL" id="EMD63988.1"/>
    </source>
</evidence>
<dbReference type="GeneID" id="19135443"/>
<dbReference type="GO" id="GO:0004312">
    <property type="term" value="F:fatty acid synthase activity"/>
    <property type="evidence" value="ECO:0007669"/>
    <property type="project" value="TreeGrafter"/>
</dbReference>
<evidence type="ECO:0000256" key="2">
    <source>
        <dbReference type="ARBA" id="ARBA00022553"/>
    </source>
</evidence>
<keyword evidence="4" id="KW-0812">Transmembrane</keyword>
<name>M2S9H2_COCSN</name>
<dbReference type="OrthoDB" id="329835at2759"/>
<proteinExistence type="predicted"/>
<dbReference type="GO" id="GO:0006633">
    <property type="term" value="P:fatty acid biosynthetic process"/>
    <property type="evidence" value="ECO:0007669"/>
    <property type="project" value="TreeGrafter"/>
</dbReference>
<dbReference type="Gene3D" id="3.40.50.720">
    <property type="entry name" value="NAD(P)-binding Rossmann-like Domain"/>
    <property type="match status" value="1"/>
</dbReference>
<dbReference type="Pfam" id="PF08659">
    <property type="entry name" value="KR"/>
    <property type="match status" value="1"/>
</dbReference>
<reference evidence="7" key="2">
    <citation type="journal article" date="2013" name="PLoS Genet.">
        <title>Comparative genome structure, secondary metabolite, and effector coding capacity across Cochliobolus pathogens.</title>
        <authorList>
            <person name="Condon B.J."/>
            <person name="Leng Y."/>
            <person name="Wu D."/>
            <person name="Bushley K.E."/>
            <person name="Ohm R.A."/>
            <person name="Otillar R."/>
            <person name="Martin J."/>
            <person name="Schackwitz W."/>
            <person name="Grimwood J."/>
            <person name="MohdZainudin N."/>
            <person name="Xue C."/>
            <person name="Wang R."/>
            <person name="Manning V.A."/>
            <person name="Dhillon B."/>
            <person name="Tu Z.J."/>
            <person name="Steffenson B.J."/>
            <person name="Salamov A."/>
            <person name="Sun H."/>
            <person name="Lowry S."/>
            <person name="LaButti K."/>
            <person name="Han J."/>
            <person name="Copeland A."/>
            <person name="Lindquist E."/>
            <person name="Barry K."/>
            <person name="Schmutz J."/>
            <person name="Baker S.E."/>
            <person name="Ciuffetti L.M."/>
            <person name="Grigoriev I.V."/>
            <person name="Zhong S."/>
            <person name="Turgeon B.G."/>
        </authorList>
    </citation>
    <scope>NUCLEOTIDE SEQUENCE [LARGE SCALE GENOMIC DNA]</scope>
    <source>
        <strain evidence="7">ND90Pr / ATCC 201652</strain>
    </source>
</reference>
<dbReference type="KEGG" id="bsc:COCSADRAFT_26202"/>
<feature type="domain" description="Ketoreductase" evidence="5">
    <location>
        <begin position="11"/>
        <end position="158"/>
    </location>
</feature>
<reference evidence="6 7" key="1">
    <citation type="journal article" date="2012" name="PLoS Pathog.">
        <title>Diverse lifestyles and strategies of plant pathogenesis encoded in the genomes of eighteen Dothideomycetes fungi.</title>
        <authorList>
            <person name="Ohm R.A."/>
            <person name="Feau N."/>
            <person name="Henrissat B."/>
            <person name="Schoch C.L."/>
            <person name="Horwitz B.A."/>
            <person name="Barry K.W."/>
            <person name="Condon B.J."/>
            <person name="Copeland A.C."/>
            <person name="Dhillon B."/>
            <person name="Glaser F."/>
            <person name="Hesse C.N."/>
            <person name="Kosti I."/>
            <person name="LaButti K."/>
            <person name="Lindquist E.A."/>
            <person name="Lucas S."/>
            <person name="Salamov A.A."/>
            <person name="Bradshaw R.E."/>
            <person name="Ciuffetti L."/>
            <person name="Hamelin R.C."/>
            <person name="Kema G.H.J."/>
            <person name="Lawrence C."/>
            <person name="Scott J.A."/>
            <person name="Spatafora J.W."/>
            <person name="Turgeon B.G."/>
            <person name="de Wit P.J.G.M."/>
            <person name="Zhong S."/>
            <person name="Goodwin S.B."/>
            <person name="Grigoriev I.V."/>
        </authorList>
    </citation>
    <scope>NUCLEOTIDE SEQUENCE [LARGE SCALE GENOMIC DNA]</scope>
    <source>
        <strain evidence="7">ND90Pr / ATCC 201652</strain>
    </source>
</reference>
<keyword evidence="4" id="KW-0472">Membrane</keyword>
<dbReference type="PANTHER" id="PTHR43775:SF20">
    <property type="entry name" value="HYBRID PKS-NRPS SYNTHETASE APDA"/>
    <property type="match status" value="1"/>
</dbReference>
<evidence type="ECO:0000259" key="5">
    <source>
        <dbReference type="SMART" id="SM00822"/>
    </source>
</evidence>
<dbReference type="SUPFAM" id="SSF51735">
    <property type="entry name" value="NAD(P)-binding Rossmann-fold domains"/>
    <property type="match status" value="1"/>
</dbReference>